<dbReference type="Proteomes" id="UP000053647">
    <property type="component" value="Unassembled WGS sequence"/>
</dbReference>
<dbReference type="CDD" id="cd10170">
    <property type="entry name" value="ASKHA_NBD_HSP70"/>
    <property type="match status" value="1"/>
</dbReference>
<evidence type="ECO:0000313" key="1">
    <source>
        <dbReference type="EMBL" id="KIJ14490.1"/>
    </source>
</evidence>
<sequence length="648" mass="72676">MISRKPYEGLSRKLVLAFDVGTTYSGVSYSILDPGEAPKILGVASRYPAQEHVGGDNKIPSILYYDQQGVVRAIGAETSQPHIIEQAKDENWVKLEWWKLHLRAKHLASSHIKDGDIPPLPQGKTAVQVLGDFMRYLFTCTRTYIIESHANGASLWRSVESNIEFVLTHPNGWEGLQQQQIRRAAELAGLIPSGDEHRPRIHLLTEGEASLHFCVNNVLASEFLSNLPIACSDEPEEEAEEAEDPEHQGVIIIDAGGGTVDLSAYSMKPSALTSFEEIAPAECRLQGSVFVTQRAHDFIKAKLANSRYGAPDVVQQMKDIFDTTTKLRFRDPGDPQYIRFGAMRDKDPQYDIRSGQLKLAGEDVARFFEPSVEEIAEAFEKQRKVTATPIKYAFLVGGYAASDFLYRRLQNHLAFSDLHLCRPASHVNKAVADGAVSFYIDHLVTSRTSRFTYGIKCRHYYDPSLAEHQEREQTRCSDPSGNTMVPNGFFSILIKGIQVSEQQEFRQPFVINRGSPSEFTSVEIPILAYRGTLLQPTWMDKEAAFFTKMCTVIADTSKLIQSMSPLPSLTGGIYYSLDIDVILLFGLTELKAQISWKHMVCPSTFIARTYSRIHVNAGCRNEVRCSQLRWCCLLTRTSRSPASIMYDI</sequence>
<dbReference type="OrthoDB" id="2690657at2759"/>
<dbReference type="SUPFAM" id="SSF53067">
    <property type="entry name" value="Actin-like ATPase domain"/>
    <property type="match status" value="2"/>
</dbReference>
<dbReference type="HOGENOM" id="CLU_009958_4_2_1"/>
<reference evidence="2" key="2">
    <citation type="submission" date="2015-01" db="EMBL/GenBank/DDBJ databases">
        <title>Evolutionary Origins and Diversification of the Mycorrhizal Mutualists.</title>
        <authorList>
            <consortium name="DOE Joint Genome Institute"/>
            <consortium name="Mycorrhizal Genomics Consortium"/>
            <person name="Kohler A."/>
            <person name="Kuo A."/>
            <person name="Nagy L.G."/>
            <person name="Floudas D."/>
            <person name="Copeland A."/>
            <person name="Barry K.W."/>
            <person name="Cichocki N."/>
            <person name="Veneault-Fourrey C."/>
            <person name="LaButti K."/>
            <person name="Lindquist E.A."/>
            <person name="Lipzen A."/>
            <person name="Lundell T."/>
            <person name="Morin E."/>
            <person name="Murat C."/>
            <person name="Riley R."/>
            <person name="Ohm R."/>
            <person name="Sun H."/>
            <person name="Tunlid A."/>
            <person name="Henrissat B."/>
            <person name="Grigoriev I.V."/>
            <person name="Hibbett D.S."/>
            <person name="Martin F."/>
        </authorList>
    </citation>
    <scope>NUCLEOTIDE SEQUENCE [LARGE SCALE GENOMIC DNA]</scope>
    <source>
        <strain evidence="2">ATCC 200175</strain>
    </source>
</reference>
<name>A0A0C9TFR1_PAXIN</name>
<accession>A0A0C9TFR1</accession>
<dbReference type="PANTHER" id="PTHR14187:SF5">
    <property type="entry name" value="HEAT SHOCK 70 KDA PROTEIN 12A"/>
    <property type="match status" value="1"/>
</dbReference>
<dbReference type="EMBL" id="KN819342">
    <property type="protein sequence ID" value="KIJ14490.1"/>
    <property type="molecule type" value="Genomic_DNA"/>
</dbReference>
<dbReference type="Gene3D" id="3.30.420.40">
    <property type="match status" value="1"/>
</dbReference>
<protein>
    <submittedName>
        <fullName evidence="1">Uncharacterized protein</fullName>
    </submittedName>
</protein>
<organism evidence="1 2">
    <name type="scientific">Paxillus involutus ATCC 200175</name>
    <dbReference type="NCBI Taxonomy" id="664439"/>
    <lineage>
        <taxon>Eukaryota</taxon>
        <taxon>Fungi</taxon>
        <taxon>Dikarya</taxon>
        <taxon>Basidiomycota</taxon>
        <taxon>Agaricomycotina</taxon>
        <taxon>Agaricomycetes</taxon>
        <taxon>Agaricomycetidae</taxon>
        <taxon>Boletales</taxon>
        <taxon>Paxilineae</taxon>
        <taxon>Paxillaceae</taxon>
        <taxon>Paxillus</taxon>
    </lineage>
</organism>
<gene>
    <name evidence="1" type="ORF">PAXINDRAFT_78870</name>
</gene>
<dbReference type="PANTHER" id="PTHR14187">
    <property type="entry name" value="ALPHA KINASE/ELONGATION FACTOR 2 KINASE"/>
    <property type="match status" value="1"/>
</dbReference>
<dbReference type="AlphaFoldDB" id="A0A0C9TFR1"/>
<evidence type="ECO:0000313" key="2">
    <source>
        <dbReference type="Proteomes" id="UP000053647"/>
    </source>
</evidence>
<keyword evidence="2" id="KW-1185">Reference proteome</keyword>
<proteinExistence type="predicted"/>
<reference evidence="1 2" key="1">
    <citation type="submission" date="2014-06" db="EMBL/GenBank/DDBJ databases">
        <authorList>
            <consortium name="DOE Joint Genome Institute"/>
            <person name="Kuo A."/>
            <person name="Kohler A."/>
            <person name="Nagy L.G."/>
            <person name="Floudas D."/>
            <person name="Copeland A."/>
            <person name="Barry K.W."/>
            <person name="Cichocki N."/>
            <person name="Veneault-Fourrey C."/>
            <person name="LaButti K."/>
            <person name="Lindquist E.A."/>
            <person name="Lipzen A."/>
            <person name="Lundell T."/>
            <person name="Morin E."/>
            <person name="Murat C."/>
            <person name="Sun H."/>
            <person name="Tunlid A."/>
            <person name="Henrissat B."/>
            <person name="Grigoriev I.V."/>
            <person name="Hibbett D.S."/>
            <person name="Martin F."/>
            <person name="Nordberg H.P."/>
            <person name="Cantor M.N."/>
            <person name="Hua S.X."/>
        </authorList>
    </citation>
    <scope>NUCLEOTIDE SEQUENCE [LARGE SCALE GENOMIC DNA]</scope>
    <source>
        <strain evidence="1 2">ATCC 200175</strain>
    </source>
</reference>
<dbReference type="InterPro" id="IPR043129">
    <property type="entry name" value="ATPase_NBD"/>
</dbReference>